<keyword evidence="3" id="KW-1185">Reference proteome</keyword>
<feature type="compositionally biased region" description="Acidic residues" evidence="1">
    <location>
        <begin position="227"/>
        <end position="236"/>
    </location>
</feature>
<evidence type="ECO:0000313" key="3">
    <source>
        <dbReference type="Proteomes" id="UP001175226"/>
    </source>
</evidence>
<sequence>MLAPEDERDAHPYWYARVIGIYHVLVRSKDDPNPNASNQIDFLWIRWYGIDSQYRSGFKAKRLHRVGFLDAEEDDAFGFISPEDVLCSVYLLPTFSLGTTDAFLEGPSIARRPDECDEDYERYYVNFFVDRDMLMRYIGGAVGHRSTFEATKGLLASAKEAFGVVDDASVENHLLHEDPEEDDQEEEEGTNSEEKEDDEPSDEDEEGDDAWEEAEDEDDDQSGRGEPEDDIDEDLLEDPREELGFTVF</sequence>
<dbReference type="Proteomes" id="UP001175226">
    <property type="component" value="Unassembled WGS sequence"/>
</dbReference>
<organism evidence="2 3">
    <name type="scientific">Armillaria borealis</name>
    <dbReference type="NCBI Taxonomy" id="47425"/>
    <lineage>
        <taxon>Eukaryota</taxon>
        <taxon>Fungi</taxon>
        <taxon>Dikarya</taxon>
        <taxon>Basidiomycota</taxon>
        <taxon>Agaricomycotina</taxon>
        <taxon>Agaricomycetes</taxon>
        <taxon>Agaricomycetidae</taxon>
        <taxon>Agaricales</taxon>
        <taxon>Marasmiineae</taxon>
        <taxon>Physalacriaceae</taxon>
        <taxon>Armillaria</taxon>
    </lineage>
</organism>
<comment type="caution">
    <text evidence="2">The sequence shown here is derived from an EMBL/GenBank/DDBJ whole genome shotgun (WGS) entry which is preliminary data.</text>
</comment>
<gene>
    <name evidence="2" type="ORF">EV421DRAFT_1889695</name>
</gene>
<reference evidence="2" key="1">
    <citation type="submission" date="2023-06" db="EMBL/GenBank/DDBJ databases">
        <authorList>
            <consortium name="Lawrence Berkeley National Laboratory"/>
            <person name="Ahrendt S."/>
            <person name="Sahu N."/>
            <person name="Indic B."/>
            <person name="Wong-Bajracharya J."/>
            <person name="Merenyi Z."/>
            <person name="Ke H.-M."/>
            <person name="Monk M."/>
            <person name="Kocsube S."/>
            <person name="Drula E."/>
            <person name="Lipzen A."/>
            <person name="Balint B."/>
            <person name="Henrissat B."/>
            <person name="Andreopoulos B."/>
            <person name="Martin F.M."/>
            <person name="Harder C.B."/>
            <person name="Rigling D."/>
            <person name="Ford K.L."/>
            <person name="Foster G.D."/>
            <person name="Pangilinan J."/>
            <person name="Papanicolaou A."/>
            <person name="Barry K."/>
            <person name="LaButti K."/>
            <person name="Viragh M."/>
            <person name="Koriabine M."/>
            <person name="Yan M."/>
            <person name="Riley R."/>
            <person name="Champramary S."/>
            <person name="Plett K.L."/>
            <person name="Tsai I.J."/>
            <person name="Slot J."/>
            <person name="Sipos G."/>
            <person name="Plett J."/>
            <person name="Nagy L.G."/>
            <person name="Grigoriev I.V."/>
        </authorList>
    </citation>
    <scope>NUCLEOTIDE SEQUENCE</scope>
    <source>
        <strain evidence="2">FPL87.14</strain>
    </source>
</reference>
<accession>A0AA39MVA2</accession>
<evidence type="ECO:0000313" key="2">
    <source>
        <dbReference type="EMBL" id="KAK0447140.1"/>
    </source>
</evidence>
<feature type="compositionally biased region" description="Acidic residues" evidence="1">
    <location>
        <begin position="178"/>
        <end position="220"/>
    </location>
</feature>
<feature type="region of interest" description="Disordered" evidence="1">
    <location>
        <begin position="174"/>
        <end position="248"/>
    </location>
</feature>
<dbReference type="AlphaFoldDB" id="A0AA39MVA2"/>
<dbReference type="EMBL" id="JAUEPT010000012">
    <property type="protein sequence ID" value="KAK0447140.1"/>
    <property type="molecule type" value="Genomic_DNA"/>
</dbReference>
<evidence type="ECO:0000256" key="1">
    <source>
        <dbReference type="SAM" id="MobiDB-lite"/>
    </source>
</evidence>
<proteinExistence type="predicted"/>
<name>A0AA39MVA2_9AGAR</name>
<feature type="compositionally biased region" description="Basic and acidic residues" evidence="1">
    <location>
        <begin position="237"/>
        <end position="248"/>
    </location>
</feature>
<protein>
    <submittedName>
        <fullName evidence="2">Uncharacterized protein</fullName>
    </submittedName>
</protein>